<dbReference type="InterPro" id="IPR011055">
    <property type="entry name" value="Dup_hybrid_motif"/>
</dbReference>
<name>Q67LF8_SYMTH</name>
<dbReference type="STRING" id="292459.STH2503"/>
<keyword evidence="4" id="KW-1185">Reference proteome</keyword>
<dbReference type="EMBL" id="AP006840">
    <property type="protein sequence ID" value="BAD41488.1"/>
    <property type="molecule type" value="Genomic_DNA"/>
</dbReference>
<evidence type="ECO:0000313" key="3">
    <source>
        <dbReference type="EMBL" id="BAD41488.1"/>
    </source>
</evidence>
<gene>
    <name evidence="3" type="ordered locus">STH2503</name>
</gene>
<dbReference type="Proteomes" id="UP000000417">
    <property type="component" value="Chromosome"/>
</dbReference>
<accession>Q67LF8</accession>
<dbReference type="CDD" id="cd12797">
    <property type="entry name" value="M23_peptidase"/>
    <property type="match status" value="1"/>
</dbReference>
<dbReference type="HOGENOM" id="CLU_029425_13_2_9"/>
<reference evidence="3 4" key="1">
    <citation type="journal article" date="2004" name="Nucleic Acids Res.">
        <title>Genome sequence of Symbiobacterium thermophilum, an uncultivable bacterium that depends on microbial commensalism.</title>
        <authorList>
            <person name="Ueda K."/>
            <person name="Yamashita A."/>
            <person name="Ishikawa J."/>
            <person name="Shimada M."/>
            <person name="Watsuji T."/>
            <person name="Morimura K."/>
            <person name="Ikeda H."/>
            <person name="Hattori M."/>
            <person name="Beppu T."/>
        </authorList>
    </citation>
    <scope>NUCLEOTIDE SEQUENCE [LARGE SCALE GENOMIC DNA]</scope>
    <source>
        <strain evidence="4">T / IAM 14863</strain>
    </source>
</reference>
<dbReference type="InterPro" id="IPR016047">
    <property type="entry name" value="M23ase_b-sheet_dom"/>
</dbReference>
<feature type="signal peptide" evidence="1">
    <location>
        <begin position="1"/>
        <end position="25"/>
    </location>
</feature>
<feature type="chain" id="PRO_5039681636" evidence="1">
    <location>
        <begin position="26"/>
        <end position="192"/>
    </location>
</feature>
<dbReference type="GO" id="GO:0004222">
    <property type="term" value="F:metalloendopeptidase activity"/>
    <property type="evidence" value="ECO:0007669"/>
    <property type="project" value="TreeGrafter"/>
</dbReference>
<keyword evidence="1" id="KW-0732">Signal</keyword>
<dbReference type="Gene3D" id="2.70.70.10">
    <property type="entry name" value="Glucose Permease (Domain IIA)"/>
    <property type="match status" value="1"/>
</dbReference>
<dbReference type="InterPro" id="IPR050570">
    <property type="entry name" value="Cell_wall_metabolism_enzyme"/>
</dbReference>
<dbReference type="PANTHER" id="PTHR21666:SF270">
    <property type="entry name" value="MUREIN HYDROLASE ACTIVATOR ENVC"/>
    <property type="match status" value="1"/>
</dbReference>
<dbReference type="AlphaFoldDB" id="Q67LF8"/>
<dbReference type="Pfam" id="PF01551">
    <property type="entry name" value="Peptidase_M23"/>
    <property type="match status" value="1"/>
</dbReference>
<sequence length="192" mass="20536">MPLVHRRRWLLALVMVLTFPVAVWAALPAGAADPAQDVEEIARWIRERQDGAAPAPLLPCAWPAPGHAEVTSPFGYRLHPVLKRFRLHAGLDIGAPEGAAAAACWDGVVIAVAELPAYGRVVVLDHGGGLATVYAHLSAVRVSEGDRVPQGDEVGWVGVTGQVTGPHLHFEVWLDGRPVDPLRFADMAGLSY</sequence>
<proteinExistence type="predicted"/>
<protein>
    <submittedName>
        <fullName evidence="3">Metalloendopeptidase-related protein</fullName>
    </submittedName>
</protein>
<dbReference type="PANTHER" id="PTHR21666">
    <property type="entry name" value="PEPTIDASE-RELATED"/>
    <property type="match status" value="1"/>
</dbReference>
<organism evidence="3 4">
    <name type="scientific">Symbiobacterium thermophilum (strain DSM 24528 / JCM 14929 / IAM 14863 / T)</name>
    <dbReference type="NCBI Taxonomy" id="292459"/>
    <lineage>
        <taxon>Bacteria</taxon>
        <taxon>Bacillati</taxon>
        <taxon>Bacillota</taxon>
        <taxon>Clostridia</taxon>
        <taxon>Eubacteriales</taxon>
        <taxon>Symbiobacteriaceae</taxon>
        <taxon>Symbiobacterium</taxon>
    </lineage>
</organism>
<feature type="domain" description="M23ase beta-sheet core" evidence="2">
    <location>
        <begin position="87"/>
        <end position="181"/>
    </location>
</feature>
<dbReference type="KEGG" id="sth:STH2503"/>
<evidence type="ECO:0000313" key="4">
    <source>
        <dbReference type="Proteomes" id="UP000000417"/>
    </source>
</evidence>
<dbReference type="eggNOG" id="COG0739">
    <property type="taxonomic scope" value="Bacteria"/>
</dbReference>
<dbReference type="SUPFAM" id="SSF51261">
    <property type="entry name" value="Duplicated hybrid motif"/>
    <property type="match status" value="1"/>
</dbReference>
<evidence type="ECO:0000256" key="1">
    <source>
        <dbReference type="SAM" id="SignalP"/>
    </source>
</evidence>
<evidence type="ECO:0000259" key="2">
    <source>
        <dbReference type="Pfam" id="PF01551"/>
    </source>
</evidence>